<evidence type="ECO:0000313" key="3">
    <source>
        <dbReference type="Proteomes" id="UP000095039"/>
    </source>
</evidence>
<organism evidence="2 3">
    <name type="scientific">Enterovibrio norvegicus FF-454</name>
    <dbReference type="NCBI Taxonomy" id="1185651"/>
    <lineage>
        <taxon>Bacteria</taxon>
        <taxon>Pseudomonadati</taxon>
        <taxon>Pseudomonadota</taxon>
        <taxon>Gammaproteobacteria</taxon>
        <taxon>Vibrionales</taxon>
        <taxon>Vibrionaceae</taxon>
        <taxon>Enterovibrio</taxon>
    </lineage>
</organism>
<dbReference type="AlphaFoldDB" id="A0A1E5BWM0"/>
<evidence type="ECO:0000256" key="1">
    <source>
        <dbReference type="SAM" id="MobiDB-lite"/>
    </source>
</evidence>
<dbReference type="RefSeq" id="WP_016958815.1">
    <property type="nucleotide sequence ID" value="NZ_AJWN02000107.1"/>
</dbReference>
<dbReference type="Proteomes" id="UP000095039">
    <property type="component" value="Unassembled WGS sequence"/>
</dbReference>
<reference evidence="2 3" key="1">
    <citation type="journal article" date="2012" name="Science">
        <title>Ecological populations of bacteria act as socially cohesive units of antibiotic production and resistance.</title>
        <authorList>
            <person name="Cordero O.X."/>
            <person name="Wildschutte H."/>
            <person name="Kirkup B."/>
            <person name="Proehl S."/>
            <person name="Ngo L."/>
            <person name="Hussain F."/>
            <person name="Le Roux F."/>
            <person name="Mincer T."/>
            <person name="Polz M.F."/>
        </authorList>
    </citation>
    <scope>NUCLEOTIDE SEQUENCE [LARGE SCALE GENOMIC DNA]</scope>
    <source>
        <strain evidence="2 3">FF-454</strain>
    </source>
</reference>
<gene>
    <name evidence="2" type="ORF">A1OK_17005</name>
</gene>
<proteinExistence type="predicted"/>
<feature type="region of interest" description="Disordered" evidence="1">
    <location>
        <begin position="258"/>
        <end position="282"/>
    </location>
</feature>
<evidence type="ECO:0008006" key="4">
    <source>
        <dbReference type="Google" id="ProtNLM"/>
    </source>
</evidence>
<name>A0A1E5BWM0_9GAMM</name>
<feature type="compositionally biased region" description="Low complexity" evidence="1">
    <location>
        <begin position="270"/>
        <end position="282"/>
    </location>
</feature>
<dbReference type="EMBL" id="AJWN02000107">
    <property type="protein sequence ID" value="OEE57658.1"/>
    <property type="molecule type" value="Genomic_DNA"/>
</dbReference>
<sequence>MVDSLLNARSQEQSHCGACNDTRVLTPQAPDNTAGLPRIRFRAGSHQDFYQSMVARLSSSQYGALGTLTTREGEDFTLALLEAWAASCDVLTFYNEMWLNEAYVRTAQLPQSLHEMALLIDYIPHPGAAASADLSFNIAAGAGIPERITVPAGTKIQSTPGQDETPVIYETLDDLLARAEWNAIRPKLTAPHPLTTSTTQLPFWGTNTKLKAGDGVYFIVDDGTPVFAVVNAVNPVLANIAQDPDAKDLTWVTVSPIGTEPISEPASDPASEPASEPGFSASSSFSATVSGALAEKLDHTLGTSELVTVLADAELSEKAFFAPLEAASQSNTTVLVFRASAAIFGHAAPPLSSLHHSLTGMVPVYSVDGSDVVVESLEPGPFADKTAATWADEGTLSLMRDGANHVYLERQIAEIANDSEVVIRDGDTWARYQVTDTAEVAASFFAVTGKSSRLALDRNEDFGEFSIRQTTIFGASEFLTLAEPPITAPLDADTVSVQLNGWFPGLEEGRKVILNGLAEGSGALPVIATRIVQSVNHELTAGTGTSVTLTEPLGAAYFPQSLRIAANVAQATQGESVVEVLGDGAALPHASFTTRQAPQTFVPAATPTGVKPTLEIRVNQILWHPVANFLSTQPADRVYSMRVDEQGYSHITFGDGVKGAMPGKGQQNIRASYRKTHGLMGRVKAGQLNLLMSQPLGVQAVNNLLDADGGADPEGRDAIKRSAPLSCRTLGRVVSLTDYADFSQGYGGIAKASAQWLHLSGGPQVVVTVAAEEGAQVPEGSALHSSLTEALTAAGDPFARFILRSYRQRFFKLGVRLQVHPDYLLDEVSLSAEAVLRAALSFDARRFGQPVFASEIIALLHDVAGIDAVVIERLYTGEIPTRHDGLAAANAEVMGSGVDAEVLGASVLSLHPGPLDFLEVSV</sequence>
<comment type="caution">
    <text evidence="2">The sequence shown here is derived from an EMBL/GenBank/DDBJ whole genome shotgun (WGS) entry which is preliminary data.</text>
</comment>
<keyword evidence="3" id="KW-1185">Reference proteome</keyword>
<protein>
    <recommendedName>
        <fullName evidence="4">Baseplate protein J-like domain-containing protein</fullName>
    </recommendedName>
</protein>
<evidence type="ECO:0000313" key="2">
    <source>
        <dbReference type="EMBL" id="OEE57658.1"/>
    </source>
</evidence>
<accession>A0A1E5BWM0</accession>